<dbReference type="SUPFAM" id="SSF57845">
    <property type="entry name" value="B-box zinc-binding domain"/>
    <property type="match status" value="1"/>
</dbReference>
<dbReference type="CDD" id="cd19756">
    <property type="entry name" value="Bbox2"/>
    <property type="match status" value="1"/>
</dbReference>
<evidence type="ECO:0000313" key="3">
    <source>
        <dbReference type="Proteomes" id="UP001164746"/>
    </source>
</evidence>
<gene>
    <name evidence="2" type="ORF">MAR_026630</name>
</gene>
<dbReference type="Gene3D" id="3.30.160.60">
    <property type="entry name" value="Classic Zinc Finger"/>
    <property type="match status" value="1"/>
</dbReference>
<dbReference type="PANTHER" id="PTHR24104:SF50">
    <property type="entry name" value="SMP-30_GLUCONOLACTONASE_LRE-LIKE REGION DOMAIN-CONTAINING PROTEIN"/>
    <property type="match status" value="1"/>
</dbReference>
<organism evidence="2 3">
    <name type="scientific">Mya arenaria</name>
    <name type="common">Soft-shell clam</name>
    <dbReference type="NCBI Taxonomy" id="6604"/>
    <lineage>
        <taxon>Eukaryota</taxon>
        <taxon>Metazoa</taxon>
        <taxon>Spiralia</taxon>
        <taxon>Lophotrochozoa</taxon>
        <taxon>Mollusca</taxon>
        <taxon>Bivalvia</taxon>
        <taxon>Autobranchia</taxon>
        <taxon>Heteroconchia</taxon>
        <taxon>Euheterodonta</taxon>
        <taxon>Imparidentia</taxon>
        <taxon>Neoheterodontei</taxon>
        <taxon>Myida</taxon>
        <taxon>Myoidea</taxon>
        <taxon>Myidae</taxon>
        <taxon>Mya</taxon>
    </lineage>
</organism>
<dbReference type="Proteomes" id="UP001164746">
    <property type="component" value="Chromosome 8"/>
</dbReference>
<dbReference type="EMBL" id="CP111019">
    <property type="protein sequence ID" value="WAR12450.1"/>
    <property type="molecule type" value="Genomic_DNA"/>
</dbReference>
<feature type="compositionally biased region" description="Low complexity" evidence="1">
    <location>
        <begin position="171"/>
        <end position="180"/>
    </location>
</feature>
<evidence type="ECO:0008006" key="4">
    <source>
        <dbReference type="Google" id="ProtNLM"/>
    </source>
</evidence>
<dbReference type="InterPro" id="IPR050952">
    <property type="entry name" value="TRIM-NHL_E3_ligases"/>
</dbReference>
<keyword evidence="3" id="KW-1185">Reference proteome</keyword>
<evidence type="ECO:0000313" key="2">
    <source>
        <dbReference type="EMBL" id="WAR12450.1"/>
    </source>
</evidence>
<dbReference type="SUPFAM" id="SSF101898">
    <property type="entry name" value="NHL repeat"/>
    <property type="match status" value="1"/>
</dbReference>
<name>A0ABY7ERH8_MYAAR</name>
<dbReference type="Gene3D" id="2.120.10.30">
    <property type="entry name" value="TolB, C-terminal domain"/>
    <property type="match status" value="1"/>
</dbReference>
<reference evidence="2" key="1">
    <citation type="submission" date="2022-11" db="EMBL/GenBank/DDBJ databases">
        <title>Centuries of genome instability and evolution in soft-shell clam transmissible cancer (bioRxiv).</title>
        <authorList>
            <person name="Hart S.F.M."/>
            <person name="Yonemitsu M.A."/>
            <person name="Giersch R.M."/>
            <person name="Beal B.F."/>
            <person name="Arriagada G."/>
            <person name="Davis B.W."/>
            <person name="Ostrander E.A."/>
            <person name="Goff S.P."/>
            <person name="Metzger M.J."/>
        </authorList>
    </citation>
    <scope>NUCLEOTIDE SEQUENCE</scope>
    <source>
        <strain evidence="2">MELC-2E11</strain>
        <tissue evidence="2">Siphon/mantle</tissue>
    </source>
</reference>
<accession>A0ABY7ERH8</accession>
<evidence type="ECO:0000256" key="1">
    <source>
        <dbReference type="SAM" id="MobiDB-lite"/>
    </source>
</evidence>
<proteinExistence type="predicted"/>
<dbReference type="PANTHER" id="PTHR24104">
    <property type="entry name" value="E3 UBIQUITIN-PROTEIN LIGASE NHLRC1-RELATED"/>
    <property type="match status" value="1"/>
</dbReference>
<feature type="region of interest" description="Disordered" evidence="1">
    <location>
        <begin position="153"/>
        <end position="196"/>
    </location>
</feature>
<dbReference type="InterPro" id="IPR011042">
    <property type="entry name" value="6-blade_b-propeller_TolB-like"/>
</dbReference>
<protein>
    <recommendedName>
        <fullName evidence="4">B box-type domain-containing protein</fullName>
    </recommendedName>
</protein>
<feature type="compositionally biased region" description="Polar residues" evidence="1">
    <location>
        <begin position="181"/>
        <end position="195"/>
    </location>
</feature>
<sequence>MKTMNQSPGGAEGLWAGYISKNSKHRVAVLDISLSSHLELFHYQKEKTTTMDDKTKPRAVIAEPLKIKNSITDDWVQPFGCNHVVVSFSPEKTSGKKKTKKKKKKNEKVIDDENELLSFCVMCGETVSDNEQITRCDSVTTTIDDIKSPLKEPNVAIGETPRDTKRGKLFSSSRKSSSSSLTNINQSAQVTSNDSKACPIHSHKDIKYFCEDHQEICCSVCVNVLHRGCERIMRIKDELGNGWDIKHCHDTITALDSIAESFEAIIDHNKQAQKELHDQIDQFKSRREKTRKRLIEVLDGFDKTSDRMIKKFIKISEEEIQSTIETCNDAINETRASKELLEFTVENNSRKDSFITTQKVLKQKNKYGVALSESIKNCKRRAVDFIPELNIANIEHLDSVGKIEFSAEAVVFPESVVSSVSKLPKSEIRSPREVTSAFTRSDSSASLENQIHCIGRYNVRLADDKIKSENVAAMFLDDDRIAIVDMSNKKLKVFDPKFSKAHSVELTSEPRGVTVTSPLEVAVTLPDESKIQFITTHRRLSVTRSILTSLPCYGITCSNQELVVLCDDGFSTTAIQILDFEGKEIKTLKMNKSGHVILKNPWNLAVNLDGQQICVTDRSRLICVDLEGMHVFQYADENLVNARGLAVDNLGRYYVCGTGSGNVHQVSADGKKLGIVLNDSEVPSPQAVCYHKSRRLLLVTNVGDDHVFLYRVPR</sequence>